<reference evidence="2 3" key="1">
    <citation type="submission" date="2020-07" db="EMBL/GenBank/DDBJ databases">
        <title>Sequencing the genomes of 1000 actinobacteria strains.</title>
        <authorList>
            <person name="Klenk H.-P."/>
        </authorList>
    </citation>
    <scope>NUCLEOTIDE SEQUENCE [LARGE SCALE GENOMIC DNA]</scope>
    <source>
        <strain evidence="2 3">DSM 43461</strain>
    </source>
</reference>
<protein>
    <submittedName>
        <fullName evidence="2">Enamine deaminase RidA (YjgF/YER057c/UK114 family)</fullName>
    </submittedName>
</protein>
<proteinExistence type="predicted"/>
<evidence type="ECO:0000259" key="1">
    <source>
        <dbReference type="Pfam" id="PF14588"/>
    </source>
</evidence>
<evidence type="ECO:0000313" key="2">
    <source>
        <dbReference type="EMBL" id="NYE14763.1"/>
    </source>
</evidence>
<evidence type="ECO:0000313" key="3">
    <source>
        <dbReference type="Proteomes" id="UP000591272"/>
    </source>
</evidence>
<comment type="caution">
    <text evidence="2">The sequence shown here is derived from an EMBL/GenBank/DDBJ whole genome shotgun (WGS) entry which is preliminary data.</text>
</comment>
<dbReference type="Gene3D" id="3.30.1330.40">
    <property type="entry name" value="RutC-like"/>
    <property type="match status" value="1"/>
</dbReference>
<name>A0A7Y9GE21_9ACTN</name>
<keyword evidence="3" id="KW-1185">Reference proteome</keyword>
<dbReference type="AlphaFoldDB" id="A0A7Y9GE21"/>
<dbReference type="RefSeq" id="WP_179835586.1">
    <property type="nucleotide sequence ID" value="NZ_BMRD01000010.1"/>
</dbReference>
<organism evidence="2 3">
    <name type="scientific">Actinomadura citrea</name>
    <dbReference type="NCBI Taxonomy" id="46158"/>
    <lineage>
        <taxon>Bacteria</taxon>
        <taxon>Bacillati</taxon>
        <taxon>Actinomycetota</taxon>
        <taxon>Actinomycetes</taxon>
        <taxon>Streptosporangiales</taxon>
        <taxon>Thermomonosporaceae</taxon>
        <taxon>Actinomadura</taxon>
    </lineage>
</organism>
<dbReference type="InterPro" id="IPR013813">
    <property type="entry name" value="Endoribo_LPSP/chorism_mut-like"/>
</dbReference>
<dbReference type="Proteomes" id="UP000591272">
    <property type="component" value="Unassembled WGS sequence"/>
</dbReference>
<dbReference type="EMBL" id="JACCBT010000001">
    <property type="protein sequence ID" value="NYE14763.1"/>
    <property type="molecule type" value="Genomic_DNA"/>
</dbReference>
<gene>
    <name evidence="2" type="ORF">BJ999_005059</name>
</gene>
<dbReference type="Pfam" id="PF14588">
    <property type="entry name" value="YjgF_endoribonc"/>
    <property type="match status" value="1"/>
</dbReference>
<accession>A0A7Y9GE21</accession>
<dbReference type="SUPFAM" id="SSF55298">
    <property type="entry name" value="YjgF-like"/>
    <property type="match status" value="1"/>
</dbReference>
<dbReference type="CDD" id="cd02199">
    <property type="entry name" value="YjgF_YER057c_UK114_like_1"/>
    <property type="match status" value="1"/>
</dbReference>
<sequence length="177" mass="18934">MEDAPQQANGLPAGHDAAPTPEQEFARLGLADVRPPTPIGNFRYGVRAGDLFYVSGTYGTVKNDKGEDIFPISGKLGRELTVGDGYRSARLVAVNLLAMARAELGSLDHVDQVVRLAGYVNCVPGFAEAPAVVNGASDLLIEVFGPDRGSHARISLYQNDLPREAPVACELILYLRD</sequence>
<dbReference type="PANTHER" id="PTHR43760:SF1">
    <property type="entry name" value="ENDORIBONUCLEASE L-PSP_CHORISMATE MUTASE-LIKE DOMAIN-CONTAINING PROTEIN"/>
    <property type="match status" value="1"/>
</dbReference>
<dbReference type="PANTHER" id="PTHR43760">
    <property type="entry name" value="ENDORIBONUCLEASE-RELATED"/>
    <property type="match status" value="1"/>
</dbReference>
<feature type="domain" description="Endoribonuclease L-PSP/chorismate mutase-like" evidence="1">
    <location>
        <begin position="72"/>
        <end position="159"/>
    </location>
</feature>
<dbReference type="InterPro" id="IPR035959">
    <property type="entry name" value="RutC-like_sf"/>
</dbReference>